<keyword evidence="2" id="KW-0614">Plasmid</keyword>
<organism evidence="2 3">
    <name type="scientific">Paenibacillus rhizovicinus</name>
    <dbReference type="NCBI Taxonomy" id="2704463"/>
    <lineage>
        <taxon>Bacteria</taxon>
        <taxon>Bacillati</taxon>
        <taxon>Bacillota</taxon>
        <taxon>Bacilli</taxon>
        <taxon>Bacillales</taxon>
        <taxon>Paenibacillaceae</taxon>
        <taxon>Paenibacillus</taxon>
    </lineage>
</organism>
<proteinExistence type="predicted"/>
<evidence type="ECO:0008006" key="4">
    <source>
        <dbReference type="Google" id="ProtNLM"/>
    </source>
</evidence>
<protein>
    <recommendedName>
        <fullName evidence="4">Mercury resistance system transport protein MerF</fullName>
    </recommendedName>
</protein>
<dbReference type="Proteomes" id="UP000479114">
    <property type="component" value="Plasmid unnamed1"/>
</dbReference>
<evidence type="ECO:0000313" key="3">
    <source>
        <dbReference type="Proteomes" id="UP000479114"/>
    </source>
</evidence>
<keyword evidence="3" id="KW-1185">Reference proteome</keyword>
<evidence type="ECO:0000256" key="1">
    <source>
        <dbReference type="SAM" id="Phobius"/>
    </source>
</evidence>
<dbReference type="Gene3D" id="1.10.287.910">
    <property type="entry name" value="bacterial mercury transporter, merf"/>
    <property type="match status" value="1"/>
</dbReference>
<dbReference type="KEGG" id="prz:GZH47_31805"/>
<dbReference type="AlphaFoldDB" id="A0A6C0PCC0"/>
<keyword evidence="1" id="KW-0472">Membrane</keyword>
<dbReference type="EMBL" id="CP048287">
    <property type="protein sequence ID" value="QHW35483.1"/>
    <property type="molecule type" value="Genomic_DNA"/>
</dbReference>
<reference evidence="2 3" key="1">
    <citation type="submission" date="2020-02" db="EMBL/GenBank/DDBJ databases">
        <title>Paenibacillus sp. nov., isolated from rhizosphere soil of tomato.</title>
        <authorList>
            <person name="Weon H.-Y."/>
            <person name="Lee S.A."/>
        </authorList>
    </citation>
    <scope>NUCLEOTIDE SEQUENCE [LARGE SCALE GENOMIC DNA]</scope>
    <source>
        <strain evidence="2 3">14171R-81</strain>
        <plasmid evidence="2 3">unnamed1</plasmid>
    </source>
</reference>
<dbReference type="RefSeq" id="WP_162645629.1">
    <property type="nucleotide sequence ID" value="NZ_CP048287.1"/>
</dbReference>
<accession>A0A6C0PCC0</accession>
<geneLocation type="plasmid" evidence="2 3">
    <name>unnamed1</name>
</geneLocation>
<keyword evidence="1" id="KW-0812">Transmembrane</keyword>
<evidence type="ECO:0000313" key="2">
    <source>
        <dbReference type="EMBL" id="QHW35483.1"/>
    </source>
</evidence>
<name>A0A6C0PCC0_9BACL</name>
<sequence>MKKRDWLAGLGIIGACALCCALPLIGSAAIVGISSFFFDPIVIVLMAIALISIGIFIFQRRKANGTSCMKPGCACKSCATGRG</sequence>
<dbReference type="PROSITE" id="PS51257">
    <property type="entry name" value="PROKAR_LIPOPROTEIN"/>
    <property type="match status" value="1"/>
</dbReference>
<gene>
    <name evidence="2" type="ORF">GZH47_31805</name>
</gene>
<feature type="transmembrane region" description="Helical" evidence="1">
    <location>
        <begin position="37"/>
        <end position="58"/>
    </location>
</feature>
<keyword evidence="1" id="KW-1133">Transmembrane helix</keyword>